<protein>
    <submittedName>
        <fullName evidence="1">Uncharacterized protein</fullName>
    </submittedName>
</protein>
<organism evidence="1 2">
    <name type="scientific">Desulfofarcimen acetoxidans (strain ATCC 49208 / DSM 771 / KCTC 5769 / VKM B-1644 / 5575)</name>
    <name type="common">Desulfotomaculum acetoxidans</name>
    <dbReference type="NCBI Taxonomy" id="485916"/>
    <lineage>
        <taxon>Bacteria</taxon>
        <taxon>Bacillati</taxon>
        <taxon>Bacillota</taxon>
        <taxon>Clostridia</taxon>
        <taxon>Eubacteriales</taxon>
        <taxon>Peptococcaceae</taxon>
        <taxon>Desulfofarcimen</taxon>
    </lineage>
</organism>
<dbReference type="AlphaFoldDB" id="C8W038"/>
<accession>C8W038</accession>
<dbReference type="EMBL" id="CP001720">
    <property type="protein sequence ID" value="ACV65006.1"/>
    <property type="molecule type" value="Genomic_DNA"/>
</dbReference>
<sequence>MAKFIPREEFIDVLRSLVQKMDKEKKAIPEKVAVENLYPNISKNLTKIFGEILE</sequence>
<dbReference type="RefSeq" id="WP_015759675.1">
    <property type="nucleotide sequence ID" value="NC_013216.1"/>
</dbReference>
<evidence type="ECO:0000313" key="2">
    <source>
        <dbReference type="Proteomes" id="UP000002217"/>
    </source>
</evidence>
<gene>
    <name evidence="1" type="ordered locus">Dtox_4343</name>
</gene>
<proteinExistence type="predicted"/>
<dbReference type="Proteomes" id="UP000002217">
    <property type="component" value="Chromosome"/>
</dbReference>
<dbReference type="KEGG" id="dae:Dtox_4343"/>
<reference evidence="1 2" key="1">
    <citation type="journal article" date="2009" name="Stand. Genomic Sci.">
        <title>Complete genome sequence of Desulfotomaculum acetoxidans type strain (5575).</title>
        <authorList>
            <person name="Spring S."/>
            <person name="Lapidus A."/>
            <person name="Schroder M."/>
            <person name="Gleim D."/>
            <person name="Sims D."/>
            <person name="Meincke L."/>
            <person name="Glavina Del Rio T."/>
            <person name="Tice H."/>
            <person name="Copeland A."/>
            <person name="Cheng J.F."/>
            <person name="Lucas S."/>
            <person name="Chen F."/>
            <person name="Nolan M."/>
            <person name="Bruce D."/>
            <person name="Goodwin L."/>
            <person name="Pitluck S."/>
            <person name="Ivanova N."/>
            <person name="Mavromatis K."/>
            <person name="Mikhailova N."/>
            <person name="Pati A."/>
            <person name="Chen A."/>
            <person name="Palaniappan K."/>
            <person name="Land M."/>
            <person name="Hauser L."/>
            <person name="Chang Y.J."/>
            <person name="Jeffries C.D."/>
            <person name="Chain P."/>
            <person name="Saunders E."/>
            <person name="Brettin T."/>
            <person name="Detter J.C."/>
            <person name="Goker M."/>
            <person name="Bristow J."/>
            <person name="Eisen J.A."/>
            <person name="Markowitz V."/>
            <person name="Hugenholtz P."/>
            <person name="Kyrpides N.C."/>
            <person name="Klenk H.P."/>
            <person name="Han C."/>
        </authorList>
    </citation>
    <scope>NUCLEOTIDE SEQUENCE [LARGE SCALE GENOMIC DNA]</scope>
    <source>
        <strain evidence="2">ATCC 49208 / DSM 771 / VKM B-1644</strain>
    </source>
</reference>
<evidence type="ECO:0000313" key="1">
    <source>
        <dbReference type="EMBL" id="ACV65006.1"/>
    </source>
</evidence>
<name>C8W038_DESAS</name>
<keyword evidence="2" id="KW-1185">Reference proteome</keyword>
<dbReference type="HOGENOM" id="CLU_3042681_0_0_9"/>